<evidence type="ECO:0000256" key="3">
    <source>
        <dbReference type="ARBA" id="ARBA00022448"/>
    </source>
</evidence>
<feature type="transmembrane region" description="Helical" evidence="8">
    <location>
        <begin position="33"/>
        <end position="62"/>
    </location>
</feature>
<dbReference type="RefSeq" id="WP_188858706.1">
    <property type="nucleotide sequence ID" value="NZ_BMLT01000002.1"/>
</dbReference>
<organism evidence="9 10">
    <name type="scientific">Marinobacterium nitratireducens</name>
    <dbReference type="NCBI Taxonomy" id="518897"/>
    <lineage>
        <taxon>Bacteria</taxon>
        <taxon>Pseudomonadati</taxon>
        <taxon>Pseudomonadota</taxon>
        <taxon>Gammaproteobacteria</taxon>
        <taxon>Oceanospirillales</taxon>
        <taxon>Oceanospirillaceae</taxon>
        <taxon>Marinobacterium</taxon>
    </lineage>
</organism>
<dbReference type="PANTHER" id="PTHR30269">
    <property type="entry name" value="TRANSMEMBRANE PROTEIN YFCA"/>
    <property type="match status" value="1"/>
</dbReference>
<evidence type="ECO:0000256" key="4">
    <source>
        <dbReference type="ARBA" id="ARBA00022475"/>
    </source>
</evidence>
<dbReference type="InterPro" id="IPR052017">
    <property type="entry name" value="TSUP"/>
</dbReference>
<evidence type="ECO:0000256" key="2">
    <source>
        <dbReference type="ARBA" id="ARBA00009142"/>
    </source>
</evidence>
<comment type="subcellular location">
    <subcellularLocation>
        <location evidence="1 8">Cell membrane</location>
        <topology evidence="1 8">Multi-pass membrane protein</topology>
    </subcellularLocation>
</comment>
<evidence type="ECO:0000256" key="1">
    <source>
        <dbReference type="ARBA" id="ARBA00004651"/>
    </source>
</evidence>
<dbReference type="EMBL" id="BMLT01000002">
    <property type="protein sequence ID" value="GGO77946.1"/>
    <property type="molecule type" value="Genomic_DNA"/>
</dbReference>
<reference evidence="9 10" key="1">
    <citation type="journal article" date="2014" name="Int. J. Syst. Evol. Microbiol.">
        <title>Complete genome sequence of Corynebacterium casei LMG S-19264T (=DSM 44701T), isolated from a smear-ripened cheese.</title>
        <authorList>
            <consortium name="US DOE Joint Genome Institute (JGI-PGF)"/>
            <person name="Walter F."/>
            <person name="Albersmeier A."/>
            <person name="Kalinowski J."/>
            <person name="Ruckert C."/>
        </authorList>
    </citation>
    <scope>NUCLEOTIDE SEQUENCE [LARGE SCALE GENOMIC DNA]</scope>
    <source>
        <strain evidence="9 10">CGMCC 1.7286</strain>
    </source>
</reference>
<feature type="transmembrane region" description="Helical" evidence="8">
    <location>
        <begin position="83"/>
        <end position="102"/>
    </location>
</feature>
<evidence type="ECO:0000256" key="5">
    <source>
        <dbReference type="ARBA" id="ARBA00022692"/>
    </source>
</evidence>
<keyword evidence="6 8" id="KW-1133">Transmembrane helix</keyword>
<evidence type="ECO:0000256" key="6">
    <source>
        <dbReference type="ARBA" id="ARBA00022989"/>
    </source>
</evidence>
<keyword evidence="7 8" id="KW-0472">Membrane</keyword>
<dbReference type="AlphaFoldDB" id="A0A917Z8C0"/>
<name>A0A917Z8C0_9GAMM</name>
<evidence type="ECO:0000256" key="8">
    <source>
        <dbReference type="RuleBase" id="RU363041"/>
    </source>
</evidence>
<keyword evidence="4 8" id="KW-1003">Cell membrane</keyword>
<evidence type="ECO:0000313" key="10">
    <source>
        <dbReference type="Proteomes" id="UP000599578"/>
    </source>
</evidence>
<protein>
    <recommendedName>
        <fullName evidence="8">Probable membrane transporter protein</fullName>
    </recommendedName>
</protein>
<dbReference type="PANTHER" id="PTHR30269:SF37">
    <property type="entry name" value="MEMBRANE TRANSPORTER PROTEIN"/>
    <property type="match status" value="1"/>
</dbReference>
<dbReference type="Pfam" id="PF01925">
    <property type="entry name" value="TauE"/>
    <property type="match status" value="1"/>
</dbReference>
<comment type="similarity">
    <text evidence="2 8">Belongs to the 4-toluene sulfonate uptake permease (TSUP) (TC 2.A.102) family.</text>
</comment>
<dbReference type="InterPro" id="IPR002781">
    <property type="entry name" value="TM_pro_TauE-like"/>
</dbReference>
<keyword evidence="3" id="KW-0813">Transport</keyword>
<evidence type="ECO:0000313" key="9">
    <source>
        <dbReference type="EMBL" id="GGO77946.1"/>
    </source>
</evidence>
<feature type="transmembrane region" description="Helical" evidence="8">
    <location>
        <begin position="233"/>
        <end position="250"/>
    </location>
</feature>
<accession>A0A917Z8C0</accession>
<keyword evidence="5 8" id="KW-0812">Transmembrane</keyword>
<feature type="transmembrane region" description="Helical" evidence="8">
    <location>
        <begin position="200"/>
        <end position="221"/>
    </location>
</feature>
<dbReference type="GO" id="GO:0005886">
    <property type="term" value="C:plasma membrane"/>
    <property type="evidence" value="ECO:0007669"/>
    <property type="project" value="UniProtKB-SubCell"/>
</dbReference>
<evidence type="ECO:0000256" key="7">
    <source>
        <dbReference type="ARBA" id="ARBA00023136"/>
    </source>
</evidence>
<keyword evidence="10" id="KW-1185">Reference proteome</keyword>
<dbReference type="Proteomes" id="UP000599578">
    <property type="component" value="Unassembled WGS sequence"/>
</dbReference>
<comment type="caution">
    <text evidence="9">The sequence shown here is derived from an EMBL/GenBank/DDBJ whole genome shotgun (WGS) entry which is preliminary data.</text>
</comment>
<feature type="transmembrane region" description="Helical" evidence="8">
    <location>
        <begin position="133"/>
        <end position="161"/>
    </location>
</feature>
<proteinExistence type="inferred from homology"/>
<gene>
    <name evidence="9" type="ORF">GCM10011348_08660</name>
</gene>
<feature type="transmembrane region" description="Helical" evidence="8">
    <location>
        <begin position="108"/>
        <end position="126"/>
    </location>
</feature>
<sequence>MDALAGWLPAALGPGQALLLIGLSSLSSMITAALGIGGGVLLLAAMASMLPVSVLIPVHGLVQLGSNFNRALMTRPHIDWMRVRPFAAGAVLGALAAMLVLIQLPLTVIQLSVAVFILYLLWGPGFGKGELRFGGLLVTGALTTLLSMFVGATGPLVAAWVHRLNVDRFPAVATFAACMSVQHLLKLAVFGTLGFMFMEWLPLILAMIAAGAAGTWVGLRVLDRMPPSWFRPMFRMIVTLLALRLIWQAVTAG</sequence>